<protein>
    <recommendedName>
        <fullName evidence="6">Peptidase S1 domain-containing protein</fullName>
    </recommendedName>
</protein>
<evidence type="ECO:0000256" key="2">
    <source>
        <dbReference type="ARBA" id="ARBA00022729"/>
    </source>
</evidence>
<sequence length="201" mass="22405">MLIVAGAPNRLKLFAESRHVPVKKIYVPQNYTIFNTNNIALLKTGLRLPTNNFRIGIVGLPVGPAVEGLYYRSMGWGRVLKGGAMASSILFIDVMLQDFATCKSLIGPFTPDMLCVGNLHVPRLDEHPCLGDAGDPLILNDTVYGVATYGLGCGNDKYPSVYTNVWYHIDWIRAIMSHGSRHRIEYHLIHVCLLLLLHMCR</sequence>
<keyword evidence="8" id="KW-1185">Reference proteome</keyword>
<comment type="caution">
    <text evidence="7">The sequence shown here is derived from an EMBL/GenBank/DDBJ whole genome shotgun (WGS) entry which is preliminary data.</text>
</comment>
<dbReference type="OrthoDB" id="10059102at2759"/>
<evidence type="ECO:0000256" key="4">
    <source>
        <dbReference type="ARBA" id="ARBA00022825"/>
    </source>
</evidence>
<dbReference type="EMBL" id="LSRL02000003">
    <property type="protein sequence ID" value="TDG52598.1"/>
    <property type="molecule type" value="Genomic_DNA"/>
</dbReference>
<evidence type="ECO:0000259" key="6">
    <source>
        <dbReference type="PROSITE" id="PS50240"/>
    </source>
</evidence>
<keyword evidence="2" id="KW-0732">Signal</keyword>
<reference evidence="7 8" key="1">
    <citation type="journal article" date="2019" name="J. Hered.">
        <title>An Improved Genome Assembly for Drosophila navojoa, the Basal Species in the mojavensis Cluster.</title>
        <authorList>
            <person name="Vanderlinde T."/>
            <person name="Dupim E.G."/>
            <person name="Nazario-Yepiz N.O."/>
            <person name="Carvalho A.B."/>
        </authorList>
    </citation>
    <scope>NUCLEOTIDE SEQUENCE [LARGE SCALE GENOMIC DNA]</scope>
    <source>
        <strain evidence="7">Navoj_Jal97</strain>
        <tissue evidence="7">Whole organism</tissue>
    </source>
</reference>
<dbReference type="PROSITE" id="PS50240">
    <property type="entry name" value="TRYPSIN_DOM"/>
    <property type="match status" value="1"/>
</dbReference>
<dbReference type="SMART" id="SM00020">
    <property type="entry name" value="Tryp_SPc"/>
    <property type="match status" value="1"/>
</dbReference>
<gene>
    <name evidence="7" type="ORF">AWZ03_000831</name>
</gene>
<dbReference type="Proteomes" id="UP000295192">
    <property type="component" value="Unassembled WGS sequence"/>
</dbReference>
<organism evidence="7 8">
    <name type="scientific">Drosophila navojoa</name>
    <name type="common">Fruit fly</name>
    <dbReference type="NCBI Taxonomy" id="7232"/>
    <lineage>
        <taxon>Eukaryota</taxon>
        <taxon>Metazoa</taxon>
        <taxon>Ecdysozoa</taxon>
        <taxon>Arthropoda</taxon>
        <taxon>Hexapoda</taxon>
        <taxon>Insecta</taxon>
        <taxon>Pterygota</taxon>
        <taxon>Neoptera</taxon>
        <taxon>Endopterygota</taxon>
        <taxon>Diptera</taxon>
        <taxon>Brachycera</taxon>
        <taxon>Muscomorpha</taxon>
        <taxon>Ephydroidea</taxon>
        <taxon>Drosophilidae</taxon>
        <taxon>Drosophila</taxon>
    </lineage>
</organism>
<dbReference type="PANTHER" id="PTHR24276:SF98">
    <property type="entry name" value="FI18310P1-RELATED"/>
    <property type="match status" value="1"/>
</dbReference>
<evidence type="ECO:0000256" key="3">
    <source>
        <dbReference type="ARBA" id="ARBA00022801"/>
    </source>
</evidence>
<dbReference type="InterPro" id="IPR043504">
    <property type="entry name" value="Peptidase_S1_PA_chymotrypsin"/>
</dbReference>
<dbReference type="SUPFAM" id="SSF50494">
    <property type="entry name" value="Trypsin-like serine proteases"/>
    <property type="match status" value="1"/>
</dbReference>
<keyword evidence="3" id="KW-0378">Hydrolase</keyword>
<dbReference type="InterPro" id="IPR001254">
    <property type="entry name" value="Trypsin_dom"/>
</dbReference>
<feature type="domain" description="Peptidase S1" evidence="6">
    <location>
        <begin position="1"/>
        <end position="177"/>
    </location>
</feature>
<dbReference type="GO" id="GO:0006508">
    <property type="term" value="P:proteolysis"/>
    <property type="evidence" value="ECO:0007669"/>
    <property type="project" value="UniProtKB-KW"/>
</dbReference>
<keyword evidence="1" id="KW-0645">Protease</keyword>
<dbReference type="InterPro" id="IPR050430">
    <property type="entry name" value="Peptidase_S1"/>
</dbReference>
<evidence type="ECO:0000313" key="7">
    <source>
        <dbReference type="EMBL" id="TDG52598.1"/>
    </source>
</evidence>
<proteinExistence type="predicted"/>
<evidence type="ECO:0000256" key="1">
    <source>
        <dbReference type="ARBA" id="ARBA00022670"/>
    </source>
</evidence>
<dbReference type="AlphaFoldDB" id="A0A484BUY5"/>
<dbReference type="OMA" id="ICANDPL"/>
<dbReference type="PANTHER" id="PTHR24276">
    <property type="entry name" value="POLYSERASE-RELATED"/>
    <property type="match status" value="1"/>
</dbReference>
<evidence type="ECO:0000256" key="5">
    <source>
        <dbReference type="ARBA" id="ARBA00023157"/>
    </source>
</evidence>
<dbReference type="STRING" id="7232.A0A484BUY5"/>
<dbReference type="Pfam" id="PF00089">
    <property type="entry name" value="Trypsin"/>
    <property type="match status" value="1"/>
</dbReference>
<name>A0A484BUY5_DRONA</name>
<dbReference type="InterPro" id="IPR009003">
    <property type="entry name" value="Peptidase_S1_PA"/>
</dbReference>
<dbReference type="Gene3D" id="2.40.10.10">
    <property type="entry name" value="Trypsin-like serine proteases"/>
    <property type="match status" value="1"/>
</dbReference>
<keyword evidence="4" id="KW-0720">Serine protease</keyword>
<accession>A0A484BUY5</accession>
<evidence type="ECO:0000313" key="8">
    <source>
        <dbReference type="Proteomes" id="UP000295192"/>
    </source>
</evidence>
<dbReference type="GO" id="GO:0004252">
    <property type="term" value="F:serine-type endopeptidase activity"/>
    <property type="evidence" value="ECO:0007669"/>
    <property type="project" value="InterPro"/>
</dbReference>
<keyword evidence="5" id="KW-1015">Disulfide bond</keyword>